<reference evidence="1 2" key="1">
    <citation type="journal article" date="2020" name="Cell">
        <title>Large-Scale Comparative Analyses of Tick Genomes Elucidate Their Genetic Diversity and Vector Capacities.</title>
        <authorList>
            <consortium name="Tick Genome and Microbiome Consortium (TIGMIC)"/>
            <person name="Jia N."/>
            <person name="Wang J."/>
            <person name="Shi W."/>
            <person name="Du L."/>
            <person name="Sun Y."/>
            <person name="Zhan W."/>
            <person name="Jiang J.F."/>
            <person name="Wang Q."/>
            <person name="Zhang B."/>
            <person name="Ji P."/>
            <person name="Bell-Sakyi L."/>
            <person name="Cui X.M."/>
            <person name="Yuan T.T."/>
            <person name="Jiang B.G."/>
            <person name="Yang W.F."/>
            <person name="Lam T.T."/>
            <person name="Chang Q.C."/>
            <person name="Ding S.J."/>
            <person name="Wang X.J."/>
            <person name="Zhu J.G."/>
            <person name="Ruan X.D."/>
            <person name="Zhao L."/>
            <person name="Wei J.T."/>
            <person name="Ye R.Z."/>
            <person name="Que T.C."/>
            <person name="Du C.H."/>
            <person name="Zhou Y.H."/>
            <person name="Cheng J.X."/>
            <person name="Dai P.F."/>
            <person name="Guo W.B."/>
            <person name="Han X.H."/>
            <person name="Huang E.J."/>
            <person name="Li L.F."/>
            <person name="Wei W."/>
            <person name="Gao Y.C."/>
            <person name="Liu J.Z."/>
            <person name="Shao H.Z."/>
            <person name="Wang X."/>
            <person name="Wang C.C."/>
            <person name="Yang T.C."/>
            <person name="Huo Q.B."/>
            <person name="Li W."/>
            <person name="Chen H.Y."/>
            <person name="Chen S.E."/>
            <person name="Zhou L.G."/>
            <person name="Ni X.B."/>
            <person name="Tian J.H."/>
            <person name="Sheng Y."/>
            <person name="Liu T."/>
            <person name="Pan Y.S."/>
            <person name="Xia L.Y."/>
            <person name="Li J."/>
            <person name="Zhao F."/>
            <person name="Cao W.C."/>
        </authorList>
    </citation>
    <scope>NUCLEOTIDE SEQUENCE [LARGE SCALE GENOMIC DNA]</scope>
    <source>
        <strain evidence="1">Iper-2018</strain>
    </source>
</reference>
<protein>
    <submittedName>
        <fullName evidence="1">Uncharacterized protein</fullName>
    </submittedName>
</protein>
<sequence>MAVTTAAALAAKHKRDKFLVDLVRLGVAAPARRDSADVQPVQRRVDGARCSSAEGHFVPIITVKIAPVAHTTQARASHYQQLPSVSALESSSCNFDTSLPGIRNIIHGVVREEIRKLLPAISCPTFIMIAEIVSEQVRQAFQLETSPATRLPRRVPREGCRSDTSDIIKARATDFLRAHHQMDSWAKRRIFM</sequence>
<name>A0AC60QD93_IXOPE</name>
<dbReference type="EMBL" id="JABSTQ010009287">
    <property type="protein sequence ID" value="KAG0430812.1"/>
    <property type="molecule type" value="Genomic_DNA"/>
</dbReference>
<keyword evidence="2" id="KW-1185">Reference proteome</keyword>
<gene>
    <name evidence="1" type="ORF">HPB47_022354</name>
</gene>
<evidence type="ECO:0000313" key="2">
    <source>
        <dbReference type="Proteomes" id="UP000805193"/>
    </source>
</evidence>
<comment type="caution">
    <text evidence="1">The sequence shown here is derived from an EMBL/GenBank/DDBJ whole genome shotgun (WGS) entry which is preliminary data.</text>
</comment>
<evidence type="ECO:0000313" key="1">
    <source>
        <dbReference type="EMBL" id="KAG0430812.1"/>
    </source>
</evidence>
<accession>A0AC60QD93</accession>
<proteinExistence type="predicted"/>
<dbReference type="Proteomes" id="UP000805193">
    <property type="component" value="Unassembled WGS sequence"/>
</dbReference>
<organism evidence="1 2">
    <name type="scientific">Ixodes persulcatus</name>
    <name type="common">Taiga tick</name>
    <dbReference type="NCBI Taxonomy" id="34615"/>
    <lineage>
        <taxon>Eukaryota</taxon>
        <taxon>Metazoa</taxon>
        <taxon>Ecdysozoa</taxon>
        <taxon>Arthropoda</taxon>
        <taxon>Chelicerata</taxon>
        <taxon>Arachnida</taxon>
        <taxon>Acari</taxon>
        <taxon>Parasitiformes</taxon>
        <taxon>Ixodida</taxon>
        <taxon>Ixodoidea</taxon>
        <taxon>Ixodidae</taxon>
        <taxon>Ixodinae</taxon>
        <taxon>Ixodes</taxon>
    </lineage>
</organism>